<dbReference type="InterPro" id="IPR016454">
    <property type="entry name" value="Cysteine_dSase"/>
</dbReference>
<dbReference type="Gene3D" id="1.10.260.50">
    <property type="match status" value="1"/>
</dbReference>
<keyword evidence="8" id="KW-0408">Iron</keyword>
<evidence type="ECO:0000313" key="14">
    <source>
        <dbReference type="Proteomes" id="UP000634206"/>
    </source>
</evidence>
<evidence type="ECO:0000256" key="3">
    <source>
        <dbReference type="ARBA" id="ARBA00006490"/>
    </source>
</evidence>
<evidence type="ECO:0000256" key="7">
    <source>
        <dbReference type="ARBA" id="ARBA00022898"/>
    </source>
</evidence>
<evidence type="ECO:0000256" key="10">
    <source>
        <dbReference type="ARBA" id="ARBA00050776"/>
    </source>
</evidence>
<dbReference type="InterPro" id="IPR000192">
    <property type="entry name" value="Aminotrans_V_dom"/>
</dbReference>
<dbReference type="InterPro" id="IPR015421">
    <property type="entry name" value="PyrdxlP-dep_Trfase_major"/>
</dbReference>
<reference evidence="13" key="1">
    <citation type="submission" date="2021-01" db="EMBL/GenBank/DDBJ databases">
        <title>Modified the classification status of verrucomicrobia.</title>
        <authorList>
            <person name="Feng X."/>
        </authorList>
    </citation>
    <scope>NUCLEOTIDE SEQUENCE</scope>
    <source>
        <strain evidence="13">5K15</strain>
    </source>
</reference>
<evidence type="ECO:0000256" key="6">
    <source>
        <dbReference type="ARBA" id="ARBA00022723"/>
    </source>
</evidence>
<keyword evidence="6" id="KW-0479">Metal-binding</keyword>
<evidence type="ECO:0000256" key="11">
    <source>
        <dbReference type="RuleBase" id="RU004504"/>
    </source>
</evidence>
<keyword evidence="14" id="KW-1185">Reference proteome</keyword>
<evidence type="ECO:0000256" key="1">
    <source>
        <dbReference type="ARBA" id="ARBA00001933"/>
    </source>
</evidence>
<dbReference type="PROSITE" id="PS00595">
    <property type="entry name" value="AA_TRANSFER_CLASS_5"/>
    <property type="match status" value="1"/>
</dbReference>
<dbReference type="PIRSF" id="PIRSF005572">
    <property type="entry name" value="NifS"/>
    <property type="match status" value="1"/>
</dbReference>
<dbReference type="GO" id="GO:0051536">
    <property type="term" value="F:iron-sulfur cluster binding"/>
    <property type="evidence" value="ECO:0007669"/>
    <property type="project" value="UniProtKB-KW"/>
</dbReference>
<evidence type="ECO:0000259" key="12">
    <source>
        <dbReference type="Pfam" id="PF00266"/>
    </source>
</evidence>
<comment type="cofactor">
    <cofactor evidence="1 11">
        <name>pyridoxal 5'-phosphate</name>
        <dbReference type="ChEBI" id="CHEBI:597326"/>
    </cofactor>
</comment>
<name>A0AAE2V7M4_9BACT</name>
<evidence type="ECO:0000256" key="2">
    <source>
        <dbReference type="ARBA" id="ARBA00003120"/>
    </source>
</evidence>
<organism evidence="13 14">
    <name type="scientific">Oceaniferula flava</name>
    <dbReference type="NCBI Taxonomy" id="2800421"/>
    <lineage>
        <taxon>Bacteria</taxon>
        <taxon>Pseudomonadati</taxon>
        <taxon>Verrucomicrobiota</taxon>
        <taxon>Verrucomicrobiia</taxon>
        <taxon>Verrucomicrobiales</taxon>
        <taxon>Verrucomicrobiaceae</taxon>
        <taxon>Oceaniferula</taxon>
    </lineage>
</organism>
<feature type="domain" description="Aminotransferase class V" evidence="12">
    <location>
        <begin position="2"/>
        <end position="362"/>
    </location>
</feature>
<dbReference type="InterPro" id="IPR015422">
    <property type="entry name" value="PyrdxlP-dep_Trfase_small"/>
</dbReference>
<dbReference type="InterPro" id="IPR015424">
    <property type="entry name" value="PyrdxlP-dep_Trfase"/>
</dbReference>
<dbReference type="AlphaFoldDB" id="A0AAE2V7M4"/>
<dbReference type="Gene3D" id="3.90.1150.10">
    <property type="entry name" value="Aspartate Aminotransferase, domain 1"/>
    <property type="match status" value="1"/>
</dbReference>
<dbReference type="Proteomes" id="UP000634206">
    <property type="component" value="Unassembled WGS sequence"/>
</dbReference>
<comment type="similarity">
    <text evidence="3">Belongs to the class-V pyridoxal-phosphate-dependent aminotransferase family. NifS/IscS subfamily.</text>
</comment>
<dbReference type="PANTHER" id="PTHR11601">
    <property type="entry name" value="CYSTEINE DESULFURYLASE FAMILY MEMBER"/>
    <property type="match status" value="1"/>
</dbReference>
<dbReference type="GO" id="GO:0031071">
    <property type="term" value="F:cysteine desulfurase activity"/>
    <property type="evidence" value="ECO:0007669"/>
    <property type="project" value="UniProtKB-EC"/>
</dbReference>
<keyword evidence="9" id="KW-0411">Iron-sulfur</keyword>
<evidence type="ECO:0000313" key="13">
    <source>
        <dbReference type="EMBL" id="MBK1854067.1"/>
    </source>
</evidence>
<evidence type="ECO:0000256" key="8">
    <source>
        <dbReference type="ARBA" id="ARBA00023004"/>
    </source>
</evidence>
<proteinExistence type="inferred from homology"/>
<protein>
    <recommendedName>
        <fullName evidence="4">cysteine desulfurase</fullName>
        <ecNumber evidence="4">2.8.1.7</ecNumber>
    </recommendedName>
</protein>
<dbReference type="PANTHER" id="PTHR11601:SF34">
    <property type="entry name" value="CYSTEINE DESULFURASE"/>
    <property type="match status" value="1"/>
</dbReference>
<evidence type="ECO:0000256" key="4">
    <source>
        <dbReference type="ARBA" id="ARBA00012239"/>
    </source>
</evidence>
<dbReference type="EMBL" id="JAENIG010000002">
    <property type="protein sequence ID" value="MBK1854067.1"/>
    <property type="molecule type" value="Genomic_DNA"/>
</dbReference>
<dbReference type="EC" id="2.8.1.7" evidence="4"/>
<dbReference type="FunFam" id="3.40.640.10:FF:000084">
    <property type="entry name" value="IscS-like cysteine desulfurase"/>
    <property type="match status" value="1"/>
</dbReference>
<comment type="caution">
    <text evidence="13">The sequence shown here is derived from an EMBL/GenBank/DDBJ whole genome shotgun (WGS) entry which is preliminary data.</text>
</comment>
<sequence length="392" mass="41449">MIYLDSNATTQVHPDVLEVMLPFLTDQWYNPSSGYRAAKVVRKALETAHEQVAALIHAKPEEIVMTGCGTESNNAVLSFAMAGGGTMVTSEIEHSAILRYSDALCEKYGVKLEKVGVDAEGRLLIDDFAAAVKNDACALASVMWANNETGVIQPIQEAAILAHEAGVPFHSDAIQAVGKMPVDVSQVPVDFLSISGHKFHAPKGVGAIYVREGVRFDPMLRGGGQEGGRRSGTENVASIVGMGKAAEIMKAKLDADAHAPIVQLRDHFEKRLTTELDGVTVNGSLTHRSVNTSHVSFQGCEAAGLLILLDEYGVQCSAGSACMTGKQQPSHVQTAMGISAQQAKSSLRVSFSIFSTQEECDAAVEAVKKAVGKLRSVQGGPGVGPVQVYTGS</sequence>
<dbReference type="InterPro" id="IPR020578">
    <property type="entry name" value="Aminotrans_V_PyrdxlP_BS"/>
</dbReference>
<dbReference type="Gene3D" id="3.40.640.10">
    <property type="entry name" value="Type I PLP-dependent aspartate aminotransferase-like (Major domain)"/>
    <property type="match status" value="1"/>
</dbReference>
<keyword evidence="5" id="KW-0808">Transferase</keyword>
<keyword evidence="7" id="KW-0663">Pyridoxal phosphate</keyword>
<evidence type="ECO:0000256" key="5">
    <source>
        <dbReference type="ARBA" id="ARBA00022679"/>
    </source>
</evidence>
<dbReference type="SUPFAM" id="SSF53383">
    <property type="entry name" value="PLP-dependent transferases"/>
    <property type="match status" value="1"/>
</dbReference>
<dbReference type="GO" id="GO:0046872">
    <property type="term" value="F:metal ion binding"/>
    <property type="evidence" value="ECO:0007669"/>
    <property type="project" value="UniProtKB-KW"/>
</dbReference>
<evidence type="ECO:0000256" key="9">
    <source>
        <dbReference type="ARBA" id="ARBA00023014"/>
    </source>
</evidence>
<accession>A0AAE2V7M4</accession>
<comment type="function">
    <text evidence="2">Catalyzes the removal of elemental sulfur atoms from cysteine to produce alanine. Seems to participate in the biosynthesis of the nitrogenase metalloclusters by providing the inorganic sulfur required for the Fe-S core formation.</text>
</comment>
<dbReference type="Pfam" id="PF00266">
    <property type="entry name" value="Aminotran_5"/>
    <property type="match status" value="1"/>
</dbReference>
<gene>
    <name evidence="13" type="ORF">JIN83_03810</name>
</gene>
<dbReference type="RefSeq" id="WP_309488674.1">
    <property type="nucleotide sequence ID" value="NZ_JAENIG010000002.1"/>
</dbReference>
<comment type="catalytic activity">
    <reaction evidence="10">
        <text>(sulfur carrier)-H + L-cysteine = (sulfur carrier)-SH + L-alanine</text>
        <dbReference type="Rhea" id="RHEA:43892"/>
        <dbReference type="Rhea" id="RHEA-COMP:14737"/>
        <dbReference type="Rhea" id="RHEA-COMP:14739"/>
        <dbReference type="ChEBI" id="CHEBI:29917"/>
        <dbReference type="ChEBI" id="CHEBI:35235"/>
        <dbReference type="ChEBI" id="CHEBI:57972"/>
        <dbReference type="ChEBI" id="CHEBI:64428"/>
        <dbReference type="EC" id="2.8.1.7"/>
    </reaction>
</comment>